<evidence type="ECO:0000256" key="1">
    <source>
        <dbReference type="ARBA" id="ARBA00004123"/>
    </source>
</evidence>
<dbReference type="PRINTS" id="PR00024">
    <property type="entry name" value="HOMEOBOX"/>
</dbReference>
<evidence type="ECO:0000313" key="9">
    <source>
        <dbReference type="EMBL" id="CAD7414827.1"/>
    </source>
</evidence>
<dbReference type="InterPro" id="IPR017970">
    <property type="entry name" value="Homeobox_CS"/>
</dbReference>
<dbReference type="CDD" id="cd00086">
    <property type="entry name" value="homeodomain"/>
    <property type="match status" value="1"/>
</dbReference>
<dbReference type="PANTHER" id="PTHR24340">
    <property type="entry name" value="HOMEOBOX PROTEIN NKX"/>
    <property type="match status" value="1"/>
</dbReference>
<feature type="region of interest" description="Disordered" evidence="7">
    <location>
        <begin position="315"/>
        <end position="336"/>
    </location>
</feature>
<dbReference type="InterPro" id="IPR001356">
    <property type="entry name" value="HD"/>
</dbReference>
<dbReference type="SMART" id="SM00389">
    <property type="entry name" value="HOX"/>
    <property type="match status" value="1"/>
</dbReference>
<dbReference type="InterPro" id="IPR020479">
    <property type="entry name" value="HD_metazoa"/>
</dbReference>
<evidence type="ECO:0000256" key="4">
    <source>
        <dbReference type="ARBA" id="ARBA00023242"/>
    </source>
</evidence>
<evidence type="ECO:0000256" key="2">
    <source>
        <dbReference type="ARBA" id="ARBA00023125"/>
    </source>
</evidence>
<dbReference type="GO" id="GO:0000981">
    <property type="term" value="F:DNA-binding transcription factor activity, RNA polymerase II-specific"/>
    <property type="evidence" value="ECO:0007669"/>
    <property type="project" value="InterPro"/>
</dbReference>
<dbReference type="SUPFAM" id="SSF46689">
    <property type="entry name" value="Homeodomain-like"/>
    <property type="match status" value="1"/>
</dbReference>
<dbReference type="EMBL" id="OC325113">
    <property type="protein sequence ID" value="CAD7414827.1"/>
    <property type="molecule type" value="Genomic_DNA"/>
</dbReference>
<feature type="domain" description="Homeobox" evidence="8">
    <location>
        <begin position="244"/>
        <end position="280"/>
    </location>
</feature>
<dbReference type="Gene3D" id="1.10.10.60">
    <property type="entry name" value="Homeodomain-like"/>
    <property type="match status" value="1"/>
</dbReference>
<proteinExistence type="predicted"/>
<dbReference type="PROSITE" id="PS00027">
    <property type="entry name" value="HOMEOBOX_1"/>
    <property type="match status" value="1"/>
</dbReference>
<gene>
    <name evidence="9" type="ORF">TCEB3V08_LOCUS12233</name>
</gene>
<feature type="region of interest" description="Disordered" evidence="7">
    <location>
        <begin position="279"/>
        <end position="302"/>
    </location>
</feature>
<evidence type="ECO:0000256" key="7">
    <source>
        <dbReference type="SAM" id="MobiDB-lite"/>
    </source>
</evidence>
<evidence type="ECO:0000256" key="5">
    <source>
        <dbReference type="PROSITE-ProRule" id="PRU00108"/>
    </source>
</evidence>
<keyword evidence="4 5" id="KW-0539">Nucleus</keyword>
<dbReference type="InterPro" id="IPR050394">
    <property type="entry name" value="Homeobox_NK-like"/>
</dbReference>
<dbReference type="GO" id="GO:0005634">
    <property type="term" value="C:nucleus"/>
    <property type="evidence" value="ECO:0007669"/>
    <property type="project" value="UniProtKB-SubCell"/>
</dbReference>
<evidence type="ECO:0000256" key="3">
    <source>
        <dbReference type="ARBA" id="ARBA00023155"/>
    </source>
</evidence>
<name>A0A7R9DHQ6_TIMCR</name>
<dbReference type="GO" id="GO:0000978">
    <property type="term" value="F:RNA polymerase II cis-regulatory region sequence-specific DNA binding"/>
    <property type="evidence" value="ECO:0007669"/>
    <property type="project" value="TreeGrafter"/>
</dbReference>
<organism evidence="9">
    <name type="scientific">Timema cristinae</name>
    <name type="common">Walking stick</name>
    <dbReference type="NCBI Taxonomy" id="61476"/>
    <lineage>
        <taxon>Eukaryota</taxon>
        <taxon>Metazoa</taxon>
        <taxon>Ecdysozoa</taxon>
        <taxon>Arthropoda</taxon>
        <taxon>Hexapoda</taxon>
        <taxon>Insecta</taxon>
        <taxon>Pterygota</taxon>
        <taxon>Neoptera</taxon>
        <taxon>Polyneoptera</taxon>
        <taxon>Phasmatodea</taxon>
        <taxon>Timematodea</taxon>
        <taxon>Timematoidea</taxon>
        <taxon>Timematidae</taxon>
        <taxon>Timema</taxon>
    </lineage>
</organism>
<evidence type="ECO:0000256" key="6">
    <source>
        <dbReference type="RuleBase" id="RU000682"/>
    </source>
</evidence>
<sequence length="501" mass="54889">MMGSPGFKYRLNPKIKTRAGPIKPSHISLEIGHILLREQFTETPTEVSPSPADGDSPFFPGEVLIQLLGSPHRVRGDEGRSRGTYLILMARNNNHSCPAPCRTIPPSPVNSKSGPGGFEAGPRPIGQLRAHTRGGVWAGQQQVSPDSTSTVSPPSLHVREDLHPLTASSFPPDSTLLNGQGGEFWSLVDKEVEFWSLVDKEVTTHAVYSALSPLTLVLATHAVYSALSPLTLVLATHAVYSALSRYLSAPEREHLASIIRLTPTQVKIWFQNHRYKTKRAQQEKGLQHDQGPGPGPLPSPRRVAVPVLVRDGKPCLGGSKGSSDQQGVSGQPGHLIMPSYSHPLMHPHGQSIPSNGLSVLLPATGPVPAASWRSVEFQGSTAHLCPLLTSDRVSQSTGWTRYHVAVIHWSIQFVEYFGKQNCLDQPILYELQPQVYSTDQQNYLDQPQVYSTDQQNYLDQPQVYFTGQQNYLDQPQVYFHRPTAHAAVLAQLGRGRGLGDQ</sequence>
<keyword evidence="3 5" id="KW-0371">Homeobox</keyword>
<dbReference type="InterPro" id="IPR009057">
    <property type="entry name" value="Homeodomain-like_sf"/>
</dbReference>
<dbReference type="PANTHER" id="PTHR24340:SF82">
    <property type="entry name" value="HOMEOBOX PROTEIN VND"/>
    <property type="match status" value="1"/>
</dbReference>
<evidence type="ECO:0000259" key="8">
    <source>
        <dbReference type="PROSITE" id="PS50071"/>
    </source>
</evidence>
<reference evidence="9" key="1">
    <citation type="submission" date="2020-11" db="EMBL/GenBank/DDBJ databases">
        <authorList>
            <person name="Tran Van P."/>
        </authorList>
    </citation>
    <scope>NUCLEOTIDE SEQUENCE</scope>
</reference>
<protein>
    <recommendedName>
        <fullName evidence="8">Homeobox domain-containing protein</fullName>
    </recommendedName>
</protein>
<dbReference type="AlphaFoldDB" id="A0A7R9DHQ6"/>
<comment type="subcellular location">
    <subcellularLocation>
        <location evidence="1 5 6">Nucleus</location>
    </subcellularLocation>
</comment>
<dbReference type="Pfam" id="PF00046">
    <property type="entry name" value="Homeodomain"/>
    <property type="match status" value="1"/>
</dbReference>
<keyword evidence="2 5" id="KW-0238">DNA-binding</keyword>
<accession>A0A7R9DHQ6</accession>
<dbReference type="GO" id="GO:0030154">
    <property type="term" value="P:cell differentiation"/>
    <property type="evidence" value="ECO:0007669"/>
    <property type="project" value="TreeGrafter"/>
</dbReference>
<dbReference type="PROSITE" id="PS50071">
    <property type="entry name" value="HOMEOBOX_2"/>
    <property type="match status" value="1"/>
</dbReference>
<feature type="DNA-binding region" description="Homeobox" evidence="5">
    <location>
        <begin position="246"/>
        <end position="281"/>
    </location>
</feature>